<evidence type="ECO:0000313" key="4">
    <source>
        <dbReference type="EMBL" id="OSP11177.1"/>
    </source>
</evidence>
<dbReference type="Pfam" id="PF02080">
    <property type="entry name" value="TrkA_C"/>
    <property type="match status" value="1"/>
</dbReference>
<feature type="transmembrane region" description="Helical" evidence="2">
    <location>
        <begin position="7"/>
        <end position="32"/>
    </location>
</feature>
<feature type="domain" description="RCK C-terminal" evidence="3">
    <location>
        <begin position="339"/>
        <end position="421"/>
    </location>
</feature>
<accession>A0A1X4HC02</accession>
<dbReference type="Gene3D" id="3.30.70.1450">
    <property type="entry name" value="Regulator of K+ conductance, C-terminal domain"/>
    <property type="match status" value="1"/>
</dbReference>
<dbReference type="eggNOG" id="arCOG07570">
    <property type="taxonomic scope" value="Archaea"/>
</dbReference>
<dbReference type="RefSeq" id="WP_085682336.1">
    <property type="nucleotide sequence ID" value="NZ_NEDJ01000001.1"/>
</dbReference>
<dbReference type="AlphaFoldDB" id="A0A1X4HC02"/>
<dbReference type="Pfam" id="PF26502">
    <property type="entry name" value="DUF8167_2nd"/>
    <property type="match status" value="1"/>
</dbReference>
<dbReference type="Pfam" id="PF26503">
    <property type="entry name" value="DUF8167_3rd"/>
    <property type="match status" value="1"/>
</dbReference>
<dbReference type="InterPro" id="IPR058603">
    <property type="entry name" value="DUF8167_2nd"/>
</dbReference>
<name>A0A1X4HC02_HALEZ</name>
<dbReference type="GO" id="GO:0008324">
    <property type="term" value="F:monoatomic cation transmembrane transporter activity"/>
    <property type="evidence" value="ECO:0007669"/>
    <property type="project" value="InterPro"/>
</dbReference>
<evidence type="ECO:0000259" key="3">
    <source>
        <dbReference type="PROSITE" id="PS51202"/>
    </source>
</evidence>
<dbReference type="GO" id="GO:0006813">
    <property type="term" value="P:potassium ion transport"/>
    <property type="evidence" value="ECO:0007669"/>
    <property type="project" value="InterPro"/>
</dbReference>
<feature type="transmembrane region" description="Helical" evidence="2">
    <location>
        <begin position="38"/>
        <end position="62"/>
    </location>
</feature>
<keyword evidence="2" id="KW-0812">Transmembrane</keyword>
<evidence type="ECO:0000256" key="2">
    <source>
        <dbReference type="SAM" id="Phobius"/>
    </source>
</evidence>
<evidence type="ECO:0000313" key="5">
    <source>
        <dbReference type="Proteomes" id="UP000193587"/>
    </source>
</evidence>
<dbReference type="InterPro" id="IPR058604">
    <property type="entry name" value="DUF8167_3rd"/>
</dbReference>
<dbReference type="InterPro" id="IPR058480">
    <property type="entry name" value="DUF8167_N"/>
</dbReference>
<dbReference type="PROSITE" id="PS51202">
    <property type="entry name" value="RCK_C"/>
    <property type="match status" value="1"/>
</dbReference>
<dbReference type="InterPro" id="IPR006037">
    <property type="entry name" value="RCK_C"/>
</dbReference>
<gene>
    <name evidence="4" type="ORF">B9H04_00285</name>
</gene>
<feature type="transmembrane region" description="Helical" evidence="2">
    <location>
        <begin position="74"/>
        <end position="92"/>
    </location>
</feature>
<protein>
    <submittedName>
        <fullName evidence="4">Potassium transporter TrkA</fullName>
    </submittedName>
</protein>
<evidence type="ECO:0000256" key="1">
    <source>
        <dbReference type="SAM" id="MobiDB-lite"/>
    </source>
</evidence>
<dbReference type="SUPFAM" id="SSF116726">
    <property type="entry name" value="TrkA C-terminal domain-like"/>
    <property type="match status" value="1"/>
</dbReference>
<comment type="caution">
    <text evidence="4">The sequence shown here is derived from an EMBL/GenBank/DDBJ whole genome shotgun (WGS) entry which is preliminary data.</text>
</comment>
<proteinExistence type="predicted"/>
<feature type="region of interest" description="Disordered" evidence="1">
    <location>
        <begin position="253"/>
        <end position="306"/>
    </location>
</feature>
<reference evidence="4 5" key="1">
    <citation type="submission" date="2017-04" db="EMBL/GenBank/DDBJ databases">
        <title>MLSA of the genus Halorubrum.</title>
        <authorList>
            <person name="De La Haba R."/>
            <person name="Sanchez-Porro C."/>
            <person name="Infante-Dominguez C."/>
            <person name="Ventosa A."/>
        </authorList>
    </citation>
    <scope>NUCLEOTIDE SEQUENCE [LARGE SCALE GENOMIC DNA]</scope>
    <source>
        <strain evidence="4 5">DSM 17463</strain>
    </source>
</reference>
<keyword evidence="2" id="KW-0472">Membrane</keyword>
<dbReference type="InterPro" id="IPR036721">
    <property type="entry name" value="RCK_C_sf"/>
</dbReference>
<dbReference type="Proteomes" id="UP000193587">
    <property type="component" value="Unassembled WGS sequence"/>
</dbReference>
<organism evidence="4 5">
    <name type="scientific">Halorubrum ezzemoulense DSM 17463</name>
    <dbReference type="NCBI Taxonomy" id="1121945"/>
    <lineage>
        <taxon>Archaea</taxon>
        <taxon>Methanobacteriati</taxon>
        <taxon>Methanobacteriota</taxon>
        <taxon>Stenosarchaea group</taxon>
        <taxon>Halobacteria</taxon>
        <taxon>Halobacteriales</taxon>
        <taxon>Haloferacaceae</taxon>
        <taxon>Halorubrum</taxon>
    </lineage>
</organism>
<sequence length="421" mass="43715">MSLPVEIVFGVYLGVITGIVPALVAGTLGFVFKYVTDGTIPGLGVVVLSLAIAGVNGGLLALNDETIRSSERAPAILTAIVVVLMISLYAHAQGDRLGASAPKRISLKQLRDRTLSTDVIELVGGRGRVSVEVAGEVTDIEGYPPLPADTRAAILDGDWTFPADLPLAELEDRFAERLRTEFDLADVSVQIDEQARATVSAAPPTGALSKRVPAGKRAVSVSALVPTGIARGDVVRVITPDIGVEGAVIAAQSSGKPEPGAGAASTVVPPAGDDADSEDFRTDGGETDVPSPPAATAPTTTGGEGRVTLAVDRSEATDLLRADRGRVLVLSRGTRREYELTALLRRAGKRFRKVTVAAGGPLDGHTIGEAEVREAYDVAVLAARHDSWRVAPDGTQPLSAGNDLFVVGSRDALDRFAEVAA</sequence>
<keyword evidence="2" id="KW-1133">Transmembrane helix</keyword>
<dbReference type="Pfam" id="PF26501">
    <property type="entry name" value="DUF8167"/>
    <property type="match status" value="1"/>
</dbReference>
<dbReference type="STRING" id="1121945.GCA_000421805_01031"/>
<dbReference type="EMBL" id="NEDJ01000001">
    <property type="protein sequence ID" value="OSP11177.1"/>
    <property type="molecule type" value="Genomic_DNA"/>
</dbReference>